<keyword evidence="1" id="KW-0472">Membrane</keyword>
<dbReference type="RefSeq" id="WP_221765314.1">
    <property type="nucleotide sequence ID" value="NZ_AP024110.1"/>
</dbReference>
<evidence type="ECO:0000313" key="3">
    <source>
        <dbReference type="Proteomes" id="UP000826722"/>
    </source>
</evidence>
<organism evidence="2 3">
    <name type="scientific">Methyloradius palustris</name>
    <dbReference type="NCBI Taxonomy" id="2778876"/>
    <lineage>
        <taxon>Bacteria</taxon>
        <taxon>Pseudomonadati</taxon>
        <taxon>Pseudomonadota</taxon>
        <taxon>Betaproteobacteria</taxon>
        <taxon>Nitrosomonadales</taxon>
        <taxon>Methylophilaceae</taxon>
        <taxon>Methyloradius</taxon>
    </lineage>
</organism>
<keyword evidence="3" id="KW-1185">Reference proteome</keyword>
<gene>
    <name evidence="2" type="ORF">ZMTM_10780</name>
</gene>
<evidence type="ECO:0000313" key="2">
    <source>
        <dbReference type="EMBL" id="BCM24819.1"/>
    </source>
</evidence>
<name>A0A8D5GDU9_9PROT</name>
<sequence>MTEFVVGAMLFLIPLYLIIPMLGKYADVKAAAAQTARYTAWERTVWYGGNSSSNSWPGNSKTYQEIENEARQRVISFGQKIQSNDKAAGSFTDSGARNLWRNRDSSVMLQKYDDAAVGNIGNGNSPDTVTGDVLGAITAITSITGFKLETNGLYTGNAAITVTTLPIGLNLSGSDSGKFDPGVLVFRDKNVILANGWGANGASHVKTQTAGIAPLGLVNDSSLKPVVQALGCALLGAFTPEFCWLEIGKIEPDVVPPDRLTN</sequence>
<protein>
    <submittedName>
        <fullName evidence="2">Uncharacterized protein</fullName>
    </submittedName>
</protein>
<proteinExistence type="predicted"/>
<reference evidence="2" key="1">
    <citation type="journal article" date="2021" name="Arch. Microbiol.">
        <title>Methyloradius palustris gen. nov., sp. nov., a methanol-oxidizing bacterium isolated from snow.</title>
        <authorList>
            <person name="Miyadera T."/>
            <person name="Kojima H."/>
            <person name="Fukui M."/>
        </authorList>
    </citation>
    <scope>NUCLEOTIDE SEQUENCE</scope>
    <source>
        <strain evidence="2">Zm11</strain>
    </source>
</reference>
<keyword evidence="1" id="KW-0812">Transmembrane</keyword>
<accession>A0A8D5GDU9</accession>
<feature type="transmembrane region" description="Helical" evidence="1">
    <location>
        <begin position="6"/>
        <end position="23"/>
    </location>
</feature>
<dbReference type="EMBL" id="AP024110">
    <property type="protein sequence ID" value="BCM24819.1"/>
    <property type="molecule type" value="Genomic_DNA"/>
</dbReference>
<dbReference type="KEGG" id="mpau:ZMTM_10780"/>
<dbReference type="AlphaFoldDB" id="A0A8D5GDU9"/>
<evidence type="ECO:0000256" key="1">
    <source>
        <dbReference type="SAM" id="Phobius"/>
    </source>
</evidence>
<dbReference type="Proteomes" id="UP000826722">
    <property type="component" value="Chromosome"/>
</dbReference>
<keyword evidence="1" id="KW-1133">Transmembrane helix</keyword>